<evidence type="ECO:0000313" key="10">
    <source>
        <dbReference type="Proteomes" id="UP000543598"/>
    </source>
</evidence>
<dbReference type="NCBIfam" id="TIGR00713">
    <property type="entry name" value="hemL"/>
    <property type="match status" value="1"/>
</dbReference>
<dbReference type="RefSeq" id="WP_167034637.1">
    <property type="nucleotide sequence ID" value="NZ_BAAANA010000002.1"/>
</dbReference>
<gene>
    <name evidence="8 9" type="primary">hemL</name>
    <name evidence="9" type="ORF">HLA99_04565</name>
</gene>
<dbReference type="GO" id="GO:0005737">
    <property type="term" value="C:cytoplasm"/>
    <property type="evidence" value="ECO:0007669"/>
    <property type="project" value="UniProtKB-SubCell"/>
</dbReference>
<dbReference type="GO" id="GO:0042286">
    <property type="term" value="F:glutamate-1-semialdehyde 2,1-aminomutase activity"/>
    <property type="evidence" value="ECO:0007669"/>
    <property type="project" value="UniProtKB-UniRule"/>
</dbReference>
<dbReference type="InterPro" id="IPR049704">
    <property type="entry name" value="Aminotrans_3_PPA_site"/>
</dbReference>
<reference evidence="9 10" key="1">
    <citation type="submission" date="2020-05" db="EMBL/GenBank/DDBJ databases">
        <title>MicrobeNet Type strains.</title>
        <authorList>
            <person name="Nicholson A.C."/>
        </authorList>
    </citation>
    <scope>NUCLEOTIDE SEQUENCE [LARGE SCALE GENOMIC DNA]</scope>
    <source>
        <strain evidence="9 10">JCM 14282</strain>
    </source>
</reference>
<dbReference type="AlphaFoldDB" id="A0A7Y2LZ98"/>
<dbReference type="InterPro" id="IPR015422">
    <property type="entry name" value="PyrdxlP-dep_Trfase_small"/>
</dbReference>
<evidence type="ECO:0000256" key="1">
    <source>
        <dbReference type="ARBA" id="ARBA00001579"/>
    </source>
</evidence>
<keyword evidence="10" id="KW-1185">Reference proteome</keyword>
<dbReference type="InterPro" id="IPR015421">
    <property type="entry name" value="PyrdxlP-dep_Trfase_major"/>
</dbReference>
<dbReference type="Proteomes" id="UP000543598">
    <property type="component" value="Unassembled WGS sequence"/>
</dbReference>
<keyword evidence="7 8" id="KW-0627">Porphyrin biosynthesis</keyword>
<dbReference type="Pfam" id="PF00202">
    <property type="entry name" value="Aminotran_3"/>
    <property type="match status" value="1"/>
</dbReference>
<comment type="catalytic activity">
    <reaction evidence="1 8">
        <text>(S)-4-amino-5-oxopentanoate = 5-aminolevulinate</text>
        <dbReference type="Rhea" id="RHEA:14265"/>
        <dbReference type="ChEBI" id="CHEBI:57501"/>
        <dbReference type="ChEBI" id="CHEBI:356416"/>
        <dbReference type="EC" id="5.4.3.8"/>
    </reaction>
</comment>
<dbReference type="PROSITE" id="PS00600">
    <property type="entry name" value="AA_TRANSFER_CLASS_3"/>
    <property type="match status" value="1"/>
</dbReference>
<feature type="modified residue" description="N6-(pyridoxal phosphate)lysine" evidence="8">
    <location>
        <position position="277"/>
    </location>
</feature>
<dbReference type="GO" id="GO:0008483">
    <property type="term" value="F:transaminase activity"/>
    <property type="evidence" value="ECO:0007669"/>
    <property type="project" value="InterPro"/>
</dbReference>
<dbReference type="Gene3D" id="3.90.1150.10">
    <property type="entry name" value="Aspartate Aminotransferase, domain 1"/>
    <property type="match status" value="1"/>
</dbReference>
<keyword evidence="6 8" id="KW-0413">Isomerase</keyword>
<name>A0A7Y2LZ98_9MICO</name>
<proteinExistence type="inferred from homology"/>
<comment type="subcellular location">
    <subcellularLocation>
        <location evidence="8">Cytoplasm</location>
    </subcellularLocation>
</comment>
<comment type="pathway">
    <text evidence="3">Porphyrin-containing compound metabolism; protoporphyrin-IX biosynthesis; 5-aminolevulinate from L-glutamyl-tRNA(Glu): step 2/2.</text>
</comment>
<evidence type="ECO:0000256" key="8">
    <source>
        <dbReference type="HAMAP-Rule" id="MF_00375"/>
    </source>
</evidence>
<evidence type="ECO:0000256" key="4">
    <source>
        <dbReference type="ARBA" id="ARBA00008981"/>
    </source>
</evidence>
<dbReference type="EC" id="5.4.3.8" evidence="8"/>
<evidence type="ECO:0000256" key="2">
    <source>
        <dbReference type="ARBA" id="ARBA00001933"/>
    </source>
</evidence>
<dbReference type="UniPathway" id="UPA00251">
    <property type="reaction ID" value="UER00317"/>
</dbReference>
<comment type="similarity">
    <text evidence="4 8">Belongs to the class-III pyridoxal-phosphate-dependent aminotransferase family. HemL subfamily.</text>
</comment>
<dbReference type="InterPro" id="IPR005814">
    <property type="entry name" value="Aminotrans_3"/>
</dbReference>
<dbReference type="GO" id="GO:0006782">
    <property type="term" value="P:protoporphyrinogen IX biosynthetic process"/>
    <property type="evidence" value="ECO:0007669"/>
    <property type="project" value="UniProtKB-UniRule"/>
</dbReference>
<dbReference type="EMBL" id="JABEMB010000003">
    <property type="protein sequence ID" value="NNH03124.1"/>
    <property type="molecule type" value="Genomic_DNA"/>
</dbReference>
<sequence>MTGADTSTNAEEFARARAAMPGGVNSPVRAFGSVATTPRFFVSASGPYVTDVEGREYVDLVGSWGPAILGHAHPAVVHAVQDAASRGLGFGASTPGETSLAEIVRARVGRGDSWPLDKIRLVSTGTEATMTAIRLARGATGRDLVVKFAGHYHGHSDGLLAEAGSGVATLALPGSAGVPAAIAAQTLVLPYNDLDAVREVFSARGSEIAAVIVEAAAANMGIVPPSHGFNAALADVVHAHGALLILDEVLTGFRVGSAGWWGIDPVPFAPDLFTFGKVVGGGLPLAALGGRAELLDLLAPLGPVYQAGTLSGNPLAVAAGLATLEHLDSAAYTRIDEASAAISTAASEALSAEGVAHVVQRAGSLFSIAFAETAPHDYDTVRAQDAFRYPPFFRAMLDEGVSLPPSVFEAWFVSAAHDERAIDRIVAALPGAAKAAASAVAS</sequence>
<keyword evidence="8" id="KW-0963">Cytoplasm</keyword>
<evidence type="ECO:0000256" key="7">
    <source>
        <dbReference type="ARBA" id="ARBA00023244"/>
    </source>
</evidence>
<organism evidence="9 10">
    <name type="scientific">Microbacterium ulmi</name>
    <dbReference type="NCBI Taxonomy" id="179095"/>
    <lineage>
        <taxon>Bacteria</taxon>
        <taxon>Bacillati</taxon>
        <taxon>Actinomycetota</taxon>
        <taxon>Actinomycetes</taxon>
        <taxon>Micrococcales</taxon>
        <taxon>Microbacteriaceae</taxon>
        <taxon>Microbacterium</taxon>
    </lineage>
</organism>
<keyword evidence="5 8" id="KW-0663">Pyridoxal phosphate</keyword>
<dbReference type="NCBIfam" id="NF000818">
    <property type="entry name" value="PRK00062.1"/>
    <property type="match status" value="1"/>
</dbReference>
<evidence type="ECO:0000256" key="6">
    <source>
        <dbReference type="ARBA" id="ARBA00023235"/>
    </source>
</evidence>
<evidence type="ECO:0000256" key="3">
    <source>
        <dbReference type="ARBA" id="ARBA00004819"/>
    </source>
</evidence>
<accession>A0A7Y2LZ98</accession>
<evidence type="ECO:0000256" key="5">
    <source>
        <dbReference type="ARBA" id="ARBA00022898"/>
    </source>
</evidence>
<dbReference type="GO" id="GO:0030170">
    <property type="term" value="F:pyridoxal phosphate binding"/>
    <property type="evidence" value="ECO:0007669"/>
    <property type="project" value="InterPro"/>
</dbReference>
<dbReference type="SUPFAM" id="SSF53383">
    <property type="entry name" value="PLP-dependent transferases"/>
    <property type="match status" value="1"/>
</dbReference>
<evidence type="ECO:0000313" key="9">
    <source>
        <dbReference type="EMBL" id="NNH03124.1"/>
    </source>
</evidence>
<comment type="subunit">
    <text evidence="8">Homodimer.</text>
</comment>
<dbReference type="HAMAP" id="MF_00375">
    <property type="entry name" value="HemL_aminotrans_3"/>
    <property type="match status" value="1"/>
</dbReference>
<dbReference type="InterPro" id="IPR004639">
    <property type="entry name" value="4pyrrol_synth_GluAld_NH2Trfase"/>
</dbReference>
<comment type="caution">
    <text evidence="9">The sequence shown here is derived from an EMBL/GenBank/DDBJ whole genome shotgun (WGS) entry which is preliminary data.</text>
</comment>
<dbReference type="FunFam" id="3.40.640.10:FF:000021">
    <property type="entry name" value="Glutamate-1-semialdehyde 2,1-aminomutase"/>
    <property type="match status" value="1"/>
</dbReference>
<dbReference type="Gene3D" id="3.40.640.10">
    <property type="entry name" value="Type I PLP-dependent aspartate aminotransferase-like (Major domain)"/>
    <property type="match status" value="1"/>
</dbReference>
<comment type="cofactor">
    <cofactor evidence="2 8">
        <name>pyridoxal 5'-phosphate</name>
        <dbReference type="ChEBI" id="CHEBI:597326"/>
    </cofactor>
</comment>
<dbReference type="PANTHER" id="PTHR43713:SF3">
    <property type="entry name" value="GLUTAMATE-1-SEMIALDEHYDE 2,1-AMINOMUTASE 1, CHLOROPLASTIC-RELATED"/>
    <property type="match status" value="1"/>
</dbReference>
<dbReference type="InterPro" id="IPR015424">
    <property type="entry name" value="PyrdxlP-dep_Trfase"/>
</dbReference>
<dbReference type="PANTHER" id="PTHR43713">
    <property type="entry name" value="GLUTAMATE-1-SEMIALDEHYDE 2,1-AMINOMUTASE"/>
    <property type="match status" value="1"/>
</dbReference>
<protein>
    <recommendedName>
        <fullName evidence="8">Glutamate-1-semialdehyde 2,1-aminomutase</fullName>
        <shortName evidence="8">GSA</shortName>
        <ecNumber evidence="8">5.4.3.8</ecNumber>
    </recommendedName>
    <alternativeName>
        <fullName evidence="8">Glutamate-1-semialdehyde aminotransferase</fullName>
        <shortName evidence="8">GSA-AT</shortName>
    </alternativeName>
</protein>